<keyword evidence="5" id="KW-1185">Reference proteome</keyword>
<dbReference type="EMBL" id="JBDLOU010000023">
    <property type="protein sequence ID" value="MEX3739140.1"/>
    <property type="molecule type" value="Genomic_DNA"/>
</dbReference>
<dbReference type="GO" id="GO:0003677">
    <property type="term" value="F:DNA binding"/>
    <property type="evidence" value="ECO:0007669"/>
    <property type="project" value="InterPro"/>
</dbReference>
<evidence type="ECO:0000313" key="4">
    <source>
        <dbReference type="Proteomes" id="UP001141659"/>
    </source>
</evidence>
<dbReference type="AlphaFoldDB" id="A0AAW5TBX8"/>
<evidence type="ECO:0000259" key="1">
    <source>
        <dbReference type="PROSITE" id="PS50943"/>
    </source>
</evidence>
<reference evidence="2" key="2">
    <citation type="journal article" date="2022" name="BMC Genomics">
        <title>Comparative genome analysis of mycobacteria focusing on tRNA and non-coding RNA.</title>
        <authorList>
            <person name="Behra P.R.K."/>
            <person name="Pettersson B.M.F."/>
            <person name="Ramesh M."/>
            <person name="Das S."/>
            <person name="Dasgupta S."/>
            <person name="Kirsebom L.A."/>
        </authorList>
    </citation>
    <scope>NUCLEOTIDE SEQUENCE</scope>
    <source>
        <strain evidence="2">DSM 44242</strain>
    </source>
</reference>
<dbReference type="Proteomes" id="UP001141659">
    <property type="component" value="Unassembled WGS sequence"/>
</dbReference>
<dbReference type="Pfam" id="PF13560">
    <property type="entry name" value="HTH_31"/>
    <property type="match status" value="1"/>
</dbReference>
<comment type="caution">
    <text evidence="2">The sequence shown here is derived from an EMBL/GenBank/DDBJ whole genome shotgun (WGS) entry which is preliminary data.</text>
</comment>
<organism evidence="2 4">
    <name type="scientific">Mycolicibacterium porcinum</name>
    <dbReference type="NCBI Taxonomy" id="39693"/>
    <lineage>
        <taxon>Bacteria</taxon>
        <taxon>Bacillati</taxon>
        <taxon>Actinomycetota</taxon>
        <taxon>Actinomycetes</taxon>
        <taxon>Mycobacteriales</taxon>
        <taxon>Mycobacteriaceae</taxon>
        <taxon>Mycolicibacterium</taxon>
    </lineage>
</organism>
<dbReference type="Gene3D" id="3.30.450.180">
    <property type="match status" value="1"/>
</dbReference>
<sequence>MDIAKDIREFLMTRRAKITPEQVGLAPGARRRVPGLRREETAQLAGVSTEYYTQIERGNVSGVSDEVLQAISRALQLSDDETVHFFDLARAGAGTRTPTRNKRSAVKKLPEGVQELIDGMAGSPAIVLDGNLDILAANPLGRLLYSPLYDRAIGRPNFARFIFFDSAAAQVFPEWQRSADEAVGLLQAEAARDPHSAAITQIVGELATQSVEFRTRWAAHNVTTHRHGIKRFCHPEFGDLTLTYNVFEVAAAPGLSLVGYTAEPNSPTVQALSIMSSWSVTSSTESRSRK</sequence>
<dbReference type="PROSITE" id="PS50943">
    <property type="entry name" value="HTH_CROC1"/>
    <property type="match status" value="1"/>
</dbReference>
<reference evidence="3 5" key="3">
    <citation type="submission" date="2024-04" db="EMBL/GenBank/DDBJ databases">
        <title>Genomic Markers of Mycobacteria.</title>
        <authorList>
            <person name="Soliman M.S."/>
            <person name="Elkholy A."/>
            <person name="Soliman N.S."/>
            <person name="Abbas A."/>
            <person name="Khayrat S."/>
            <person name="Shawky S."/>
        </authorList>
    </citation>
    <scope>NUCLEOTIDE SEQUENCE [LARGE SCALE GENOMIC DNA]</scope>
    <source>
        <strain evidence="3 5">Egy-CU-AM5</strain>
    </source>
</reference>
<dbReference type="Gene3D" id="1.10.260.40">
    <property type="entry name" value="lambda repressor-like DNA-binding domains"/>
    <property type="match status" value="1"/>
</dbReference>
<evidence type="ECO:0000313" key="2">
    <source>
        <dbReference type="EMBL" id="MCV7392103.1"/>
    </source>
</evidence>
<feature type="domain" description="HTH cro/C1-type" evidence="1">
    <location>
        <begin position="35"/>
        <end position="82"/>
    </location>
</feature>
<dbReference type="RefSeq" id="WP_036447865.1">
    <property type="nucleotide sequence ID" value="NZ_JACKVC010000025.1"/>
</dbReference>
<name>A0AAW5TBX8_9MYCO</name>
<dbReference type="Proteomes" id="UP001558474">
    <property type="component" value="Unassembled WGS sequence"/>
</dbReference>
<evidence type="ECO:0000313" key="5">
    <source>
        <dbReference type="Proteomes" id="UP001558474"/>
    </source>
</evidence>
<dbReference type="SUPFAM" id="SSF47413">
    <property type="entry name" value="lambda repressor-like DNA-binding domains"/>
    <property type="match status" value="1"/>
</dbReference>
<dbReference type="InterPro" id="IPR010982">
    <property type="entry name" value="Lambda_DNA-bd_dom_sf"/>
</dbReference>
<dbReference type="PANTHER" id="PTHR35010">
    <property type="entry name" value="BLL4672 PROTEIN-RELATED"/>
    <property type="match status" value="1"/>
</dbReference>
<dbReference type="SMART" id="SM00530">
    <property type="entry name" value="HTH_XRE"/>
    <property type="match status" value="1"/>
</dbReference>
<dbReference type="InterPro" id="IPR001387">
    <property type="entry name" value="Cro/C1-type_HTH"/>
</dbReference>
<dbReference type="Pfam" id="PF17765">
    <property type="entry name" value="MLTR_LBD"/>
    <property type="match status" value="1"/>
</dbReference>
<gene>
    <name evidence="3" type="ORF">ABFW12_12950</name>
    <name evidence="2" type="ORF">H5P34_29015</name>
</gene>
<evidence type="ECO:0000313" key="3">
    <source>
        <dbReference type="EMBL" id="MEX3739140.1"/>
    </source>
</evidence>
<accession>A0AAW5TBX8</accession>
<dbReference type="InterPro" id="IPR041413">
    <property type="entry name" value="MLTR_LBD"/>
</dbReference>
<proteinExistence type="predicted"/>
<protein>
    <submittedName>
        <fullName evidence="2">Helix-turn-helix domain-containing protein</fullName>
    </submittedName>
    <submittedName>
        <fullName evidence="3">Helix-turn-helix transcriptional regulator</fullName>
    </submittedName>
</protein>
<dbReference type="EMBL" id="JACKVC010000025">
    <property type="protein sequence ID" value="MCV7392103.1"/>
    <property type="molecule type" value="Genomic_DNA"/>
</dbReference>
<dbReference type="PANTHER" id="PTHR35010:SF2">
    <property type="entry name" value="BLL4672 PROTEIN"/>
    <property type="match status" value="1"/>
</dbReference>
<dbReference type="CDD" id="cd00093">
    <property type="entry name" value="HTH_XRE"/>
    <property type="match status" value="1"/>
</dbReference>
<reference evidence="2" key="1">
    <citation type="submission" date="2020-07" db="EMBL/GenBank/DDBJ databases">
        <authorList>
            <person name="Pettersson B.M.F."/>
            <person name="Behra P.R.K."/>
            <person name="Ramesh M."/>
            <person name="Das S."/>
            <person name="Dasgupta S."/>
            <person name="Kirsebom L.A."/>
        </authorList>
    </citation>
    <scope>NUCLEOTIDE SEQUENCE</scope>
    <source>
        <strain evidence="2">DSM 44242</strain>
    </source>
</reference>